<evidence type="ECO:0000313" key="3">
    <source>
        <dbReference type="Proteomes" id="UP001183414"/>
    </source>
</evidence>
<gene>
    <name evidence="2" type="ORF">RM572_11625</name>
</gene>
<keyword evidence="3" id="KW-1185">Reference proteome</keyword>
<dbReference type="EMBL" id="JAVREQ010000008">
    <property type="protein sequence ID" value="MDT0379417.1"/>
    <property type="molecule type" value="Genomic_DNA"/>
</dbReference>
<feature type="region of interest" description="Disordered" evidence="1">
    <location>
        <begin position="1"/>
        <end position="30"/>
    </location>
</feature>
<name>A0ABU2NSI1_9ACTN</name>
<dbReference type="RefSeq" id="WP_311673214.1">
    <property type="nucleotide sequence ID" value="NZ_JAVREQ010000008.1"/>
</dbReference>
<evidence type="ECO:0000256" key="1">
    <source>
        <dbReference type="SAM" id="MobiDB-lite"/>
    </source>
</evidence>
<sequence length="65" mass="6792">MTRDRQDDAPEPRPRRAGAREPADQDLGGEPACMLDRVCPACGRLADAAPPTTCPRCGAAVGDVS</sequence>
<feature type="compositionally biased region" description="Basic and acidic residues" evidence="1">
    <location>
        <begin position="1"/>
        <end position="23"/>
    </location>
</feature>
<organism evidence="2 3">
    <name type="scientific">Streptomyces hazeniae</name>
    <dbReference type="NCBI Taxonomy" id="3075538"/>
    <lineage>
        <taxon>Bacteria</taxon>
        <taxon>Bacillati</taxon>
        <taxon>Actinomycetota</taxon>
        <taxon>Actinomycetes</taxon>
        <taxon>Kitasatosporales</taxon>
        <taxon>Streptomycetaceae</taxon>
        <taxon>Streptomyces</taxon>
    </lineage>
</organism>
<evidence type="ECO:0000313" key="2">
    <source>
        <dbReference type="EMBL" id="MDT0379417.1"/>
    </source>
</evidence>
<reference evidence="3" key="1">
    <citation type="submission" date="2023-07" db="EMBL/GenBank/DDBJ databases">
        <title>30 novel species of actinomycetes from the DSMZ collection.</title>
        <authorList>
            <person name="Nouioui I."/>
        </authorList>
    </citation>
    <scope>NUCLEOTIDE SEQUENCE [LARGE SCALE GENOMIC DNA]</scope>
    <source>
        <strain evidence="3">DSM 42041</strain>
    </source>
</reference>
<comment type="caution">
    <text evidence="2">The sequence shown here is derived from an EMBL/GenBank/DDBJ whole genome shotgun (WGS) entry which is preliminary data.</text>
</comment>
<proteinExistence type="predicted"/>
<accession>A0ABU2NSI1</accession>
<protein>
    <submittedName>
        <fullName evidence="2">Uncharacterized protein</fullName>
    </submittedName>
</protein>
<dbReference type="Proteomes" id="UP001183414">
    <property type="component" value="Unassembled WGS sequence"/>
</dbReference>